<protein>
    <submittedName>
        <fullName evidence="2">PadR family transcriptional regulator</fullName>
    </submittedName>
</protein>
<feature type="domain" description="Transcription regulator PadR N-terminal" evidence="1">
    <location>
        <begin position="8"/>
        <end position="84"/>
    </location>
</feature>
<dbReference type="Gene3D" id="1.10.10.10">
    <property type="entry name" value="Winged helix-like DNA-binding domain superfamily/Winged helix DNA-binding domain"/>
    <property type="match status" value="1"/>
</dbReference>
<organism evidence="2 3">
    <name type="scientific">Gemmatimonas groenlandica</name>
    <dbReference type="NCBI Taxonomy" id="2732249"/>
    <lineage>
        <taxon>Bacteria</taxon>
        <taxon>Pseudomonadati</taxon>
        <taxon>Gemmatimonadota</taxon>
        <taxon>Gemmatimonadia</taxon>
        <taxon>Gemmatimonadales</taxon>
        <taxon>Gemmatimonadaceae</taxon>
        <taxon>Gemmatimonas</taxon>
    </lineage>
</organism>
<name>A0A6M4IL74_9BACT</name>
<evidence type="ECO:0000259" key="1">
    <source>
        <dbReference type="Pfam" id="PF03551"/>
    </source>
</evidence>
<accession>A0A6M4IL74</accession>
<dbReference type="PANTHER" id="PTHR33169">
    <property type="entry name" value="PADR-FAMILY TRANSCRIPTIONAL REGULATOR"/>
    <property type="match status" value="1"/>
</dbReference>
<keyword evidence="3" id="KW-1185">Reference proteome</keyword>
<dbReference type="InterPro" id="IPR052509">
    <property type="entry name" value="Metal_resp_DNA-bind_regulator"/>
</dbReference>
<dbReference type="Pfam" id="PF03551">
    <property type="entry name" value="PadR"/>
    <property type="match status" value="1"/>
</dbReference>
<proteinExistence type="predicted"/>
<evidence type="ECO:0000313" key="2">
    <source>
        <dbReference type="EMBL" id="QJR34277.1"/>
    </source>
</evidence>
<reference evidence="2 3" key="1">
    <citation type="submission" date="2020-05" db="EMBL/GenBank/DDBJ databases">
        <title>Complete genome sequence of Gemmatimonas greenlandica TET16.</title>
        <authorList>
            <person name="Zeng Y."/>
        </authorList>
    </citation>
    <scope>NUCLEOTIDE SEQUENCE [LARGE SCALE GENOMIC DNA]</scope>
    <source>
        <strain evidence="2 3">TET16</strain>
    </source>
</reference>
<dbReference type="AlphaFoldDB" id="A0A6M4IL74"/>
<dbReference type="RefSeq" id="WP_171223703.1">
    <property type="nucleotide sequence ID" value="NZ_CP053085.1"/>
</dbReference>
<sequence>MKTHLFFILISLAAEPRYGTAIQDDVRSLSDGSVRLWPATLYGSLEELVRVGWIEEVADDDRPDGGSGRERFYRLTGGGRTALEAESARLDSMVRLARARLTPQGLSV</sequence>
<evidence type="ECO:0000313" key="3">
    <source>
        <dbReference type="Proteomes" id="UP000500938"/>
    </source>
</evidence>
<dbReference type="InterPro" id="IPR005149">
    <property type="entry name" value="Tscrpt_reg_PadR_N"/>
</dbReference>
<dbReference type="KEGG" id="ggr:HKW67_01455"/>
<dbReference type="Proteomes" id="UP000500938">
    <property type="component" value="Chromosome"/>
</dbReference>
<dbReference type="EMBL" id="CP053085">
    <property type="protein sequence ID" value="QJR34277.1"/>
    <property type="molecule type" value="Genomic_DNA"/>
</dbReference>
<dbReference type="InterPro" id="IPR036390">
    <property type="entry name" value="WH_DNA-bd_sf"/>
</dbReference>
<dbReference type="InterPro" id="IPR036388">
    <property type="entry name" value="WH-like_DNA-bd_sf"/>
</dbReference>
<dbReference type="PANTHER" id="PTHR33169:SF13">
    <property type="entry name" value="PADR-FAMILY TRANSCRIPTIONAL REGULATOR"/>
    <property type="match status" value="1"/>
</dbReference>
<gene>
    <name evidence="2" type="ORF">HKW67_01455</name>
</gene>
<dbReference type="SUPFAM" id="SSF46785">
    <property type="entry name" value="Winged helix' DNA-binding domain"/>
    <property type="match status" value="1"/>
</dbReference>